<evidence type="ECO:0000313" key="3">
    <source>
        <dbReference type="Proteomes" id="UP001079657"/>
    </source>
</evidence>
<feature type="transmembrane region" description="Helical" evidence="1">
    <location>
        <begin position="36"/>
        <end position="58"/>
    </location>
</feature>
<feature type="transmembrane region" description="Helical" evidence="1">
    <location>
        <begin position="64"/>
        <end position="81"/>
    </location>
</feature>
<accession>A0ABT4CQP5</accession>
<keyword evidence="1" id="KW-1133">Transmembrane helix</keyword>
<dbReference type="RefSeq" id="WP_268049593.1">
    <property type="nucleotide sequence ID" value="NZ_JAPQES010000002.1"/>
</dbReference>
<dbReference type="Proteomes" id="UP001079657">
    <property type="component" value="Unassembled WGS sequence"/>
</dbReference>
<keyword evidence="3" id="KW-1185">Reference proteome</keyword>
<name>A0ABT4CQP5_9CLOT</name>
<organism evidence="2 3">
    <name type="scientific">Clostridium ganghwense</name>
    <dbReference type="NCBI Taxonomy" id="312089"/>
    <lineage>
        <taxon>Bacteria</taxon>
        <taxon>Bacillati</taxon>
        <taxon>Bacillota</taxon>
        <taxon>Clostridia</taxon>
        <taxon>Eubacteriales</taxon>
        <taxon>Clostridiaceae</taxon>
        <taxon>Clostridium</taxon>
    </lineage>
</organism>
<proteinExistence type="predicted"/>
<reference evidence="2" key="1">
    <citation type="submission" date="2022-12" db="EMBL/GenBank/DDBJ databases">
        <authorList>
            <person name="Wang J."/>
        </authorList>
    </citation>
    <scope>NUCLEOTIDE SEQUENCE</scope>
    <source>
        <strain evidence="2">HY-42-06</strain>
    </source>
</reference>
<keyword evidence="1" id="KW-0812">Transmembrane</keyword>
<evidence type="ECO:0000313" key="2">
    <source>
        <dbReference type="EMBL" id="MCY6370768.1"/>
    </source>
</evidence>
<evidence type="ECO:0008006" key="4">
    <source>
        <dbReference type="Google" id="ProtNLM"/>
    </source>
</evidence>
<comment type="caution">
    <text evidence="2">The sequence shown here is derived from an EMBL/GenBank/DDBJ whole genome shotgun (WGS) entry which is preliminary data.</text>
</comment>
<protein>
    <recommendedName>
        <fullName evidence="4">Holin</fullName>
    </recommendedName>
</protein>
<evidence type="ECO:0000256" key="1">
    <source>
        <dbReference type="SAM" id="Phobius"/>
    </source>
</evidence>
<keyword evidence="1" id="KW-0472">Membrane</keyword>
<sequence length="100" mass="11000">MNGIGLIFLSMICESIWETIKLAVPYKLPKWGDRLGVIALGILLTTASGVDLMSIIGMPLRTPFLGLILTGLLISRGSNFMHDILSTINNMQQNTKIQKK</sequence>
<gene>
    <name evidence="2" type="ORF">OXH55_09015</name>
</gene>
<dbReference type="EMBL" id="JAPQES010000002">
    <property type="protein sequence ID" value="MCY6370768.1"/>
    <property type="molecule type" value="Genomic_DNA"/>
</dbReference>